<evidence type="ECO:0000256" key="3">
    <source>
        <dbReference type="ARBA" id="ARBA00022692"/>
    </source>
</evidence>
<feature type="transmembrane region" description="Helical" evidence="6">
    <location>
        <begin position="193"/>
        <end position="210"/>
    </location>
</feature>
<feature type="transmembrane region" description="Helical" evidence="6">
    <location>
        <begin position="164"/>
        <end position="181"/>
    </location>
</feature>
<name>A0ABW9X8U3_9SPHN</name>
<keyword evidence="5 6" id="KW-0472">Membrane</keyword>
<feature type="transmembrane region" description="Helical" evidence="6">
    <location>
        <begin position="307"/>
        <end position="334"/>
    </location>
</feature>
<feature type="transmembrane region" description="Helical" evidence="6">
    <location>
        <begin position="50"/>
        <end position="74"/>
    </location>
</feature>
<dbReference type="Pfam" id="PF01943">
    <property type="entry name" value="Polysacc_synt"/>
    <property type="match status" value="1"/>
</dbReference>
<evidence type="ECO:0000256" key="4">
    <source>
        <dbReference type="ARBA" id="ARBA00022989"/>
    </source>
</evidence>
<dbReference type="EMBL" id="JAAAPO010000001">
    <property type="protein sequence ID" value="NBC34943.1"/>
    <property type="molecule type" value="Genomic_DNA"/>
</dbReference>
<keyword evidence="3 6" id="KW-0812">Transmembrane</keyword>
<feature type="transmembrane region" description="Helical" evidence="6">
    <location>
        <begin position="21"/>
        <end position="44"/>
    </location>
</feature>
<feature type="transmembrane region" description="Helical" evidence="6">
    <location>
        <begin position="406"/>
        <end position="425"/>
    </location>
</feature>
<proteinExistence type="predicted"/>
<gene>
    <name evidence="7" type="ORF">GTZ99_00045</name>
</gene>
<feature type="transmembrane region" description="Helical" evidence="6">
    <location>
        <begin position="124"/>
        <end position="143"/>
    </location>
</feature>
<evidence type="ECO:0000256" key="1">
    <source>
        <dbReference type="ARBA" id="ARBA00004651"/>
    </source>
</evidence>
<evidence type="ECO:0000313" key="8">
    <source>
        <dbReference type="Proteomes" id="UP000753724"/>
    </source>
</evidence>
<protein>
    <submittedName>
        <fullName evidence="7">Oligosaccharide flippase family protein</fullName>
    </submittedName>
</protein>
<accession>A0ABW9X8U3</accession>
<dbReference type="PANTHER" id="PTHR30250">
    <property type="entry name" value="PST FAMILY PREDICTED COLANIC ACID TRANSPORTER"/>
    <property type="match status" value="1"/>
</dbReference>
<dbReference type="Proteomes" id="UP000753724">
    <property type="component" value="Unassembled WGS sequence"/>
</dbReference>
<comment type="subcellular location">
    <subcellularLocation>
        <location evidence="1">Cell membrane</location>
        <topology evidence="1">Multi-pass membrane protein</topology>
    </subcellularLocation>
</comment>
<dbReference type="PANTHER" id="PTHR30250:SF11">
    <property type="entry name" value="O-ANTIGEN TRANSPORTER-RELATED"/>
    <property type="match status" value="1"/>
</dbReference>
<keyword evidence="2" id="KW-1003">Cell membrane</keyword>
<dbReference type="InterPro" id="IPR002797">
    <property type="entry name" value="Polysacc_synth"/>
</dbReference>
<feature type="transmembrane region" description="Helical" evidence="6">
    <location>
        <begin position="381"/>
        <end position="400"/>
    </location>
</feature>
<organism evidence="7 8">
    <name type="scientific">Novosphingobium ovatum</name>
    <dbReference type="NCBI Taxonomy" id="1908523"/>
    <lineage>
        <taxon>Bacteria</taxon>
        <taxon>Pseudomonadati</taxon>
        <taxon>Pseudomonadota</taxon>
        <taxon>Alphaproteobacteria</taxon>
        <taxon>Sphingomonadales</taxon>
        <taxon>Sphingomonadaceae</taxon>
        <taxon>Novosphingobium</taxon>
    </lineage>
</organism>
<sequence length="463" mass="48159">MSGRHQELGAVRRFARAAATMGVLQVLSTGLTFAVGMMLARMLGAAQYGVYALAMTAATLAGLATEFGLPTLAMRDVGHARGHGEWGRARGVIRFAQGMVIGLSGAMALAAWGAWAAGWLDGRVAAAVPAMLWGLALIPAVALGKLRAQVLLALDHVRASQVPVLVLRPVLFLALCGGLWAQGRALRADQAMAAQVAAAGVAMVVLWGLWRRHRPAALVAAAPVMARREWLMTCAPMGMTEGLRLLQTQMTVLLVGALSGAAAAGHYRVADAVCQMTAMVASIVGTAATAQIARLHAEGDREGIARVAVLCAWAMVGGALGLGAVPLALGGWLFPALFGAEFAASWPLYAMQWCGWLVWAGCGIGQAIANMTGHHRLTTQGFATIVVLNGVLGLVLIPRWGAMGGAVALAVSLGLGSMVLAWRLWRVAGVNATVLNPLTLRLLAQAVARARGWRAARREAAHG</sequence>
<keyword evidence="8" id="KW-1185">Reference proteome</keyword>
<dbReference type="RefSeq" id="WP_161716254.1">
    <property type="nucleotide sequence ID" value="NZ_JAAAPO010000001.1"/>
</dbReference>
<keyword evidence="4 6" id="KW-1133">Transmembrane helix</keyword>
<comment type="caution">
    <text evidence="7">The sequence shown here is derived from an EMBL/GenBank/DDBJ whole genome shotgun (WGS) entry which is preliminary data.</text>
</comment>
<evidence type="ECO:0000256" key="5">
    <source>
        <dbReference type="ARBA" id="ARBA00023136"/>
    </source>
</evidence>
<feature type="transmembrane region" description="Helical" evidence="6">
    <location>
        <begin position="346"/>
        <end position="369"/>
    </location>
</feature>
<evidence type="ECO:0000313" key="7">
    <source>
        <dbReference type="EMBL" id="NBC34943.1"/>
    </source>
</evidence>
<evidence type="ECO:0000256" key="6">
    <source>
        <dbReference type="SAM" id="Phobius"/>
    </source>
</evidence>
<dbReference type="InterPro" id="IPR050833">
    <property type="entry name" value="Poly_Biosynth_Transport"/>
</dbReference>
<evidence type="ECO:0000256" key="2">
    <source>
        <dbReference type="ARBA" id="ARBA00022475"/>
    </source>
</evidence>
<reference evidence="8" key="1">
    <citation type="submission" date="2020-01" db="EMBL/GenBank/DDBJ databases">
        <title>Sphingomonas sp. strain CSW-10.</title>
        <authorList>
            <person name="Chen W.-M."/>
        </authorList>
    </citation>
    <scope>NUCLEOTIDE SEQUENCE [LARGE SCALE GENOMIC DNA]</scope>
    <source>
        <strain evidence="8">FSY-8</strain>
    </source>
</reference>
<feature type="transmembrane region" description="Helical" evidence="6">
    <location>
        <begin position="95"/>
        <end position="118"/>
    </location>
</feature>